<dbReference type="Pfam" id="PF00392">
    <property type="entry name" value="GntR"/>
    <property type="match status" value="1"/>
</dbReference>
<gene>
    <name evidence="5" type="ORF">EXM22_09230</name>
</gene>
<dbReference type="InterPro" id="IPR000524">
    <property type="entry name" value="Tscrpt_reg_HTH_GntR"/>
</dbReference>
<keyword evidence="1" id="KW-0805">Transcription regulation</keyword>
<dbReference type="RefSeq" id="WP_149486240.1">
    <property type="nucleotide sequence ID" value="NZ_CP036150.1"/>
</dbReference>
<dbReference type="GO" id="GO:0003700">
    <property type="term" value="F:DNA-binding transcription factor activity"/>
    <property type="evidence" value="ECO:0007669"/>
    <property type="project" value="InterPro"/>
</dbReference>
<keyword evidence="2" id="KW-0238">DNA-binding</keyword>
<sequence>MKKVQRQSVVDMASEQIKEFLGGESIQIGDKLPTEYDMCNRLNVSRPTLREVYRKLQSQGFLELKNGYGAYVKNKTEDIIQQTTNWFRAHDAQMHNYLEVRLYLDPLAAKLAAKNRTETDVLLLKKLLQDFEESYRVNDNKNMAEYDAKFHKAIVDITDNDLLVTLVTIVNYYFEQLRTTSFSLQKNAENALEPHRKIIEAIEKGDLQLAEDESIRHICKAIKDLCGEDSSLFI</sequence>
<dbReference type="AlphaFoldDB" id="A0A5C1QMH3"/>
<accession>A0A5C1QMH3</accession>
<protein>
    <submittedName>
        <fullName evidence="5">FadR family transcriptional regulator</fullName>
    </submittedName>
</protein>
<dbReference type="SUPFAM" id="SSF46785">
    <property type="entry name" value="Winged helix' DNA-binding domain"/>
    <property type="match status" value="1"/>
</dbReference>
<dbReference type="GO" id="GO:0003677">
    <property type="term" value="F:DNA binding"/>
    <property type="evidence" value="ECO:0007669"/>
    <property type="project" value="UniProtKB-KW"/>
</dbReference>
<dbReference type="InterPro" id="IPR036390">
    <property type="entry name" value="WH_DNA-bd_sf"/>
</dbReference>
<dbReference type="SUPFAM" id="SSF48008">
    <property type="entry name" value="GntR ligand-binding domain-like"/>
    <property type="match status" value="1"/>
</dbReference>
<evidence type="ECO:0000256" key="3">
    <source>
        <dbReference type="ARBA" id="ARBA00023163"/>
    </source>
</evidence>
<evidence type="ECO:0000256" key="2">
    <source>
        <dbReference type="ARBA" id="ARBA00023125"/>
    </source>
</evidence>
<dbReference type="SMART" id="SM00895">
    <property type="entry name" value="FCD"/>
    <property type="match status" value="1"/>
</dbReference>
<dbReference type="InterPro" id="IPR036388">
    <property type="entry name" value="WH-like_DNA-bd_sf"/>
</dbReference>
<evidence type="ECO:0000313" key="5">
    <source>
        <dbReference type="EMBL" id="QEN08160.1"/>
    </source>
</evidence>
<keyword evidence="3" id="KW-0804">Transcription</keyword>
<dbReference type="EMBL" id="CP036150">
    <property type="protein sequence ID" value="QEN08160.1"/>
    <property type="molecule type" value="Genomic_DNA"/>
</dbReference>
<organism evidence="5 6">
    <name type="scientific">Oceanispirochaeta crateris</name>
    <dbReference type="NCBI Taxonomy" id="2518645"/>
    <lineage>
        <taxon>Bacteria</taxon>
        <taxon>Pseudomonadati</taxon>
        <taxon>Spirochaetota</taxon>
        <taxon>Spirochaetia</taxon>
        <taxon>Spirochaetales</taxon>
        <taxon>Spirochaetaceae</taxon>
        <taxon>Oceanispirochaeta</taxon>
    </lineage>
</organism>
<dbReference type="SMART" id="SM00345">
    <property type="entry name" value="HTH_GNTR"/>
    <property type="match status" value="1"/>
</dbReference>
<dbReference type="InterPro" id="IPR008920">
    <property type="entry name" value="TF_FadR/GntR_C"/>
</dbReference>
<dbReference type="PROSITE" id="PS50949">
    <property type="entry name" value="HTH_GNTR"/>
    <property type="match status" value="1"/>
</dbReference>
<dbReference type="Gene3D" id="1.10.10.10">
    <property type="entry name" value="Winged helix-like DNA-binding domain superfamily/Winged helix DNA-binding domain"/>
    <property type="match status" value="1"/>
</dbReference>
<dbReference type="OrthoDB" id="369590at2"/>
<dbReference type="CDD" id="cd07377">
    <property type="entry name" value="WHTH_GntR"/>
    <property type="match status" value="1"/>
</dbReference>
<dbReference type="Gene3D" id="1.20.120.530">
    <property type="entry name" value="GntR ligand-binding domain-like"/>
    <property type="match status" value="1"/>
</dbReference>
<proteinExistence type="predicted"/>
<evidence type="ECO:0000259" key="4">
    <source>
        <dbReference type="PROSITE" id="PS50949"/>
    </source>
</evidence>
<keyword evidence="6" id="KW-1185">Reference proteome</keyword>
<dbReference type="Proteomes" id="UP000324209">
    <property type="component" value="Chromosome"/>
</dbReference>
<evidence type="ECO:0000256" key="1">
    <source>
        <dbReference type="ARBA" id="ARBA00023015"/>
    </source>
</evidence>
<dbReference type="PANTHER" id="PTHR43537:SF5">
    <property type="entry name" value="UXU OPERON TRANSCRIPTIONAL REGULATOR"/>
    <property type="match status" value="1"/>
</dbReference>
<dbReference type="KEGG" id="ock:EXM22_09230"/>
<dbReference type="InterPro" id="IPR011711">
    <property type="entry name" value="GntR_C"/>
</dbReference>
<dbReference type="PANTHER" id="PTHR43537">
    <property type="entry name" value="TRANSCRIPTIONAL REGULATOR, GNTR FAMILY"/>
    <property type="match status" value="1"/>
</dbReference>
<name>A0A5C1QMH3_9SPIO</name>
<dbReference type="Pfam" id="PF07729">
    <property type="entry name" value="FCD"/>
    <property type="match status" value="1"/>
</dbReference>
<reference evidence="5 6" key="1">
    <citation type="submission" date="2019-02" db="EMBL/GenBank/DDBJ databases">
        <title>Complete Genome Sequence and Methylome Analysis of free living Spirochaetas.</title>
        <authorList>
            <person name="Fomenkov A."/>
            <person name="Dubinina G."/>
            <person name="Leshcheva N."/>
            <person name="Mikheeva N."/>
            <person name="Grabovich M."/>
            <person name="Vincze T."/>
            <person name="Roberts R.J."/>
        </authorList>
    </citation>
    <scope>NUCLEOTIDE SEQUENCE [LARGE SCALE GENOMIC DNA]</scope>
    <source>
        <strain evidence="5 6">K2</strain>
    </source>
</reference>
<feature type="domain" description="HTH gntR-type" evidence="4">
    <location>
        <begin position="7"/>
        <end position="75"/>
    </location>
</feature>
<evidence type="ECO:0000313" key="6">
    <source>
        <dbReference type="Proteomes" id="UP000324209"/>
    </source>
</evidence>
<dbReference type="PRINTS" id="PR00035">
    <property type="entry name" value="HTHGNTR"/>
</dbReference>